<evidence type="ECO:0000313" key="3">
    <source>
        <dbReference type="Proteomes" id="UP001168528"/>
    </source>
</evidence>
<sequence>MSSREAILAAVKKSQPELLPLPQQDYVSTVPGDVQRFSDTLESIGGKSYLLNQEEGVLEVIAKLFPDAKRVVSVDTSITVHYLHEYESIVHHSLQDVDVAIIKAQFGVAENGAVWVTEEELKIRVMPFICEHLVAIVDAKEIVPNMHEAYNRIGLAEYGFGVFIAGPSKTADIEQSLVLGAHGPKSMTVLIR</sequence>
<proteinExistence type="predicted"/>
<dbReference type="RefSeq" id="WP_302036334.1">
    <property type="nucleotide sequence ID" value="NZ_JAUKPO010000002.1"/>
</dbReference>
<name>A0ABT8R0C2_9BACT</name>
<dbReference type="PANTHER" id="PTHR43682">
    <property type="entry name" value="LACTATE UTILIZATION PROTEIN C"/>
    <property type="match status" value="1"/>
</dbReference>
<organism evidence="2 3">
    <name type="scientific">Rhodocytophaga aerolata</name>
    <dbReference type="NCBI Taxonomy" id="455078"/>
    <lineage>
        <taxon>Bacteria</taxon>
        <taxon>Pseudomonadati</taxon>
        <taxon>Bacteroidota</taxon>
        <taxon>Cytophagia</taxon>
        <taxon>Cytophagales</taxon>
        <taxon>Rhodocytophagaceae</taxon>
        <taxon>Rhodocytophaga</taxon>
    </lineage>
</organism>
<dbReference type="Gene3D" id="3.40.50.10420">
    <property type="entry name" value="NagB/RpiA/CoA transferase-like"/>
    <property type="match status" value="1"/>
</dbReference>
<keyword evidence="3" id="KW-1185">Reference proteome</keyword>
<comment type="caution">
    <text evidence="2">The sequence shown here is derived from an EMBL/GenBank/DDBJ whole genome shotgun (WGS) entry which is preliminary data.</text>
</comment>
<gene>
    <name evidence="2" type="ORF">Q0590_04660</name>
</gene>
<accession>A0ABT8R0C2</accession>
<dbReference type="PANTHER" id="PTHR43682:SF1">
    <property type="entry name" value="LACTATE UTILIZATION PROTEIN C"/>
    <property type="match status" value="1"/>
</dbReference>
<dbReference type="InterPro" id="IPR024185">
    <property type="entry name" value="FTHF_cligase-like_sf"/>
</dbReference>
<dbReference type="InterPro" id="IPR003741">
    <property type="entry name" value="LUD_dom"/>
</dbReference>
<dbReference type="Proteomes" id="UP001168528">
    <property type="component" value="Unassembled WGS sequence"/>
</dbReference>
<dbReference type="Pfam" id="PF02589">
    <property type="entry name" value="LUD_dom"/>
    <property type="match status" value="1"/>
</dbReference>
<dbReference type="EMBL" id="JAUKPO010000002">
    <property type="protein sequence ID" value="MDO1445529.1"/>
    <property type="molecule type" value="Genomic_DNA"/>
</dbReference>
<protein>
    <submittedName>
        <fullName evidence="2">LUD domain-containing protein</fullName>
    </submittedName>
</protein>
<reference evidence="2" key="1">
    <citation type="submission" date="2023-07" db="EMBL/GenBank/DDBJ databases">
        <title>The genome sequence of Rhodocytophaga aerolata KACC 12507.</title>
        <authorList>
            <person name="Zhang X."/>
        </authorList>
    </citation>
    <scope>NUCLEOTIDE SEQUENCE</scope>
    <source>
        <strain evidence="2">KACC 12507</strain>
    </source>
</reference>
<feature type="domain" description="LUD" evidence="1">
    <location>
        <begin position="92"/>
        <end position="191"/>
    </location>
</feature>
<dbReference type="InterPro" id="IPR037171">
    <property type="entry name" value="NagB/RpiA_transferase-like"/>
</dbReference>
<evidence type="ECO:0000313" key="2">
    <source>
        <dbReference type="EMBL" id="MDO1445529.1"/>
    </source>
</evidence>
<evidence type="ECO:0000259" key="1">
    <source>
        <dbReference type="Pfam" id="PF02589"/>
    </source>
</evidence>
<dbReference type="SUPFAM" id="SSF100950">
    <property type="entry name" value="NagB/RpiA/CoA transferase-like"/>
    <property type="match status" value="1"/>
</dbReference>